<dbReference type="CDD" id="cd12148">
    <property type="entry name" value="fungal_TF_MHR"/>
    <property type="match status" value="1"/>
</dbReference>
<keyword evidence="4" id="KW-1185">Reference proteome</keyword>
<evidence type="ECO:0008006" key="5">
    <source>
        <dbReference type="Google" id="ProtNLM"/>
    </source>
</evidence>
<sequence length="302" mass="33796">MDAGLVEHKTLSDVLHRIERLEQSLLPQQIVTTNPMVNKWLLTSDVQPACGAEINAAKDQDLEALESIATGHSFSLTLNAPNYDIRTTREILDGHVGMHASNGTIVFVALPPYRVTVLLFESFVATVEHVCYILHNASMRALFKSFYLGLTHKEPVVPSHAALTLPMLSLAAFFYQPFDASEIATTESECLQLSAVWGQCALRAMSHSQHATAGTLEDVQAHILMTYVAFMEGFSTLRHHHMGILSAMIDREIKRRVFWHIASTDWLESTMSGPLEGTYFLHPNHIRVNLPEDSMNEVEKHH</sequence>
<evidence type="ECO:0000313" key="4">
    <source>
        <dbReference type="Proteomes" id="UP001271007"/>
    </source>
</evidence>
<evidence type="ECO:0000256" key="1">
    <source>
        <dbReference type="ARBA" id="ARBA00004123"/>
    </source>
</evidence>
<evidence type="ECO:0000313" key="3">
    <source>
        <dbReference type="EMBL" id="KAK3048966.1"/>
    </source>
</evidence>
<dbReference type="GO" id="GO:0005634">
    <property type="term" value="C:nucleus"/>
    <property type="evidence" value="ECO:0007669"/>
    <property type="project" value="UniProtKB-SubCell"/>
</dbReference>
<comment type="subcellular location">
    <subcellularLocation>
        <location evidence="1">Nucleus</location>
    </subcellularLocation>
</comment>
<gene>
    <name evidence="3" type="ORF">LTR09_009620</name>
</gene>
<dbReference type="PANTHER" id="PTHR31001:SF90">
    <property type="entry name" value="CENTROMERE DNA-BINDING PROTEIN COMPLEX CBF3 SUBUNIT B"/>
    <property type="match status" value="1"/>
</dbReference>
<dbReference type="AlphaFoldDB" id="A0AAJ0GBN4"/>
<dbReference type="InterPro" id="IPR050613">
    <property type="entry name" value="Sec_Metabolite_Reg"/>
</dbReference>
<name>A0AAJ0GBN4_9PEZI</name>
<protein>
    <recommendedName>
        <fullName evidence="5">Transcription factor domain-containing protein</fullName>
    </recommendedName>
</protein>
<dbReference type="Proteomes" id="UP001271007">
    <property type="component" value="Unassembled WGS sequence"/>
</dbReference>
<comment type="caution">
    <text evidence="3">The sequence shown here is derived from an EMBL/GenBank/DDBJ whole genome shotgun (WGS) entry which is preliminary data.</text>
</comment>
<dbReference type="EMBL" id="JAWDJX010000043">
    <property type="protein sequence ID" value="KAK3048966.1"/>
    <property type="molecule type" value="Genomic_DNA"/>
</dbReference>
<reference evidence="3" key="1">
    <citation type="submission" date="2023-04" db="EMBL/GenBank/DDBJ databases">
        <title>Black Yeasts Isolated from many extreme environments.</title>
        <authorList>
            <person name="Coleine C."/>
            <person name="Stajich J.E."/>
            <person name="Selbmann L."/>
        </authorList>
    </citation>
    <scope>NUCLEOTIDE SEQUENCE</scope>
    <source>
        <strain evidence="3">CCFEE 5312</strain>
    </source>
</reference>
<keyword evidence="2" id="KW-0539">Nucleus</keyword>
<dbReference type="PANTHER" id="PTHR31001">
    <property type="entry name" value="UNCHARACTERIZED TRANSCRIPTIONAL REGULATORY PROTEIN"/>
    <property type="match status" value="1"/>
</dbReference>
<organism evidence="3 4">
    <name type="scientific">Extremus antarcticus</name>
    <dbReference type="NCBI Taxonomy" id="702011"/>
    <lineage>
        <taxon>Eukaryota</taxon>
        <taxon>Fungi</taxon>
        <taxon>Dikarya</taxon>
        <taxon>Ascomycota</taxon>
        <taxon>Pezizomycotina</taxon>
        <taxon>Dothideomycetes</taxon>
        <taxon>Dothideomycetidae</taxon>
        <taxon>Mycosphaerellales</taxon>
        <taxon>Extremaceae</taxon>
        <taxon>Extremus</taxon>
    </lineage>
</organism>
<accession>A0AAJ0GBN4</accession>
<proteinExistence type="predicted"/>
<evidence type="ECO:0000256" key="2">
    <source>
        <dbReference type="ARBA" id="ARBA00023242"/>
    </source>
</evidence>